<dbReference type="EMBL" id="DS268143">
    <property type="protein sequence ID" value="KMU75858.1"/>
    <property type="molecule type" value="Genomic_DNA"/>
</dbReference>
<evidence type="ECO:0000256" key="1">
    <source>
        <dbReference type="SAM" id="MobiDB-lite"/>
    </source>
</evidence>
<organism evidence="2 3">
    <name type="scientific">Coccidioides immitis RMSCC 3703</name>
    <dbReference type="NCBI Taxonomy" id="454286"/>
    <lineage>
        <taxon>Eukaryota</taxon>
        <taxon>Fungi</taxon>
        <taxon>Dikarya</taxon>
        <taxon>Ascomycota</taxon>
        <taxon>Pezizomycotina</taxon>
        <taxon>Eurotiomycetes</taxon>
        <taxon>Eurotiomycetidae</taxon>
        <taxon>Onygenales</taxon>
        <taxon>Onygenaceae</taxon>
        <taxon>Coccidioides</taxon>
    </lineage>
</organism>
<name>A0A0J8QWX7_COCIT</name>
<evidence type="ECO:0000313" key="3">
    <source>
        <dbReference type="Proteomes" id="UP000054559"/>
    </source>
</evidence>
<feature type="region of interest" description="Disordered" evidence="1">
    <location>
        <begin position="23"/>
        <end position="77"/>
    </location>
</feature>
<evidence type="ECO:0000313" key="2">
    <source>
        <dbReference type="EMBL" id="KMU75858.1"/>
    </source>
</evidence>
<protein>
    <submittedName>
        <fullName evidence="2">Uncharacterized protein</fullName>
    </submittedName>
</protein>
<gene>
    <name evidence="2" type="ORF">CISG_05255</name>
</gene>
<reference evidence="3" key="1">
    <citation type="journal article" date="2010" name="Genome Res.">
        <title>Population genomic sequencing of Coccidioides fungi reveals recent hybridization and transposon control.</title>
        <authorList>
            <person name="Neafsey D.E."/>
            <person name="Barker B.M."/>
            <person name="Sharpton T.J."/>
            <person name="Stajich J.E."/>
            <person name="Park D.J."/>
            <person name="Whiston E."/>
            <person name="Hung C.-Y."/>
            <person name="McMahan C."/>
            <person name="White J."/>
            <person name="Sykes S."/>
            <person name="Heiman D."/>
            <person name="Young S."/>
            <person name="Zeng Q."/>
            <person name="Abouelleil A."/>
            <person name="Aftuck L."/>
            <person name="Bessette D."/>
            <person name="Brown A."/>
            <person name="FitzGerald M."/>
            <person name="Lui A."/>
            <person name="Macdonald J.P."/>
            <person name="Priest M."/>
            <person name="Orbach M.J."/>
            <person name="Galgiani J.N."/>
            <person name="Kirkland T.N."/>
            <person name="Cole G.T."/>
            <person name="Birren B.W."/>
            <person name="Henn M.R."/>
            <person name="Taylor J.W."/>
            <person name="Rounsley S.D."/>
        </authorList>
    </citation>
    <scope>NUCLEOTIDE SEQUENCE [LARGE SCALE GENOMIC DNA]</scope>
    <source>
        <strain evidence="3">RMSCC 3703</strain>
    </source>
</reference>
<feature type="compositionally biased region" description="Low complexity" evidence="1">
    <location>
        <begin position="23"/>
        <end position="35"/>
    </location>
</feature>
<feature type="compositionally biased region" description="Basic and acidic residues" evidence="1">
    <location>
        <begin position="58"/>
        <end position="70"/>
    </location>
</feature>
<dbReference type="AlphaFoldDB" id="A0A0J8QWX7"/>
<accession>A0A0J8QWX7</accession>
<proteinExistence type="predicted"/>
<dbReference type="Proteomes" id="UP000054559">
    <property type="component" value="Unassembled WGS sequence"/>
</dbReference>
<sequence length="112" mass="12010">MALMQPFCSSTTLFYGYSSIDSTAGASGSDSAAAGHPSPRLSAPHRLTWQTDAPQEEDERKGPQPARTREEDDVPTRYPRWAAAGRLLGRVTVIGPYNRLGSNAATSAIPFS</sequence>